<evidence type="ECO:0000256" key="3">
    <source>
        <dbReference type="ARBA" id="ARBA00022630"/>
    </source>
</evidence>
<dbReference type="InterPro" id="IPR045170">
    <property type="entry name" value="MTOX"/>
</dbReference>
<dbReference type="Proteomes" id="UP000258309">
    <property type="component" value="Unassembled WGS sequence"/>
</dbReference>
<keyword evidence="4" id="KW-0274">FAD</keyword>
<sequence length="434" mass="48006">MDVNTKILIVGAGAFGTSTAYHLSQRGYKSIRVLDRYPVPSVDAAATDISKIIRSDYNEPLYAALGLEAINAWKSDPMYEGIYHVPGWVLSAYNLSVPFVEGSIATSQRLGVKGVERMTTDQVRKRFPMVTGDLDGWNISVWNPTAGWAASGEALKRMALAAQASGVEYICGDRGYTKELIFSDSGKCTGIRSNDNTIHEADIVVLATGAWTPSLIDIGDQMVSKGHFLAHIQLSAAECQHYKDMPIMDNLELGYFLPPTEGVLKIAHSQFVVNTLTNQTTGITTSMPHTFTEHPADDFPIEIETIMRANLARVFPELKDRPFCYTRICWDVDTTDRHFLISPHPSRSNLFLATGGSSHGFKFMPILGKYIADMLEGKLDGKITDAWKWRAGQKVNTKNLAHLDPEVELRTLTGWQGGRRKGDLQSGSKLEFQV</sequence>
<gene>
    <name evidence="7" type="ORF">B7463_g6598</name>
</gene>
<dbReference type="OMA" id="VWNPTAG"/>
<feature type="domain" description="FAD dependent oxidoreductase" evidence="6">
    <location>
        <begin position="6"/>
        <end position="374"/>
    </location>
</feature>
<dbReference type="Gene3D" id="3.30.9.10">
    <property type="entry name" value="D-Amino Acid Oxidase, subunit A, domain 2"/>
    <property type="match status" value="1"/>
</dbReference>
<evidence type="ECO:0000256" key="1">
    <source>
        <dbReference type="ARBA" id="ARBA00001974"/>
    </source>
</evidence>
<dbReference type="SUPFAM" id="SSF51905">
    <property type="entry name" value="FAD/NAD(P)-binding domain"/>
    <property type="match status" value="1"/>
</dbReference>
<dbReference type="GO" id="GO:0050660">
    <property type="term" value="F:flavin adenine dinucleotide binding"/>
    <property type="evidence" value="ECO:0007669"/>
    <property type="project" value="InterPro"/>
</dbReference>
<dbReference type="STRING" id="5539.A0A3E2H9B6"/>
<proteinExistence type="inferred from homology"/>
<evidence type="ECO:0000256" key="4">
    <source>
        <dbReference type="ARBA" id="ARBA00022827"/>
    </source>
</evidence>
<evidence type="ECO:0000313" key="8">
    <source>
        <dbReference type="Proteomes" id="UP000258309"/>
    </source>
</evidence>
<dbReference type="InterPro" id="IPR036188">
    <property type="entry name" value="FAD/NAD-bd_sf"/>
</dbReference>
<protein>
    <recommendedName>
        <fullName evidence="6">FAD dependent oxidoreductase domain-containing protein</fullName>
    </recommendedName>
</protein>
<dbReference type="Gene3D" id="3.50.50.60">
    <property type="entry name" value="FAD/NAD(P)-binding domain"/>
    <property type="match status" value="1"/>
</dbReference>
<comment type="cofactor">
    <cofactor evidence="1">
        <name>FAD</name>
        <dbReference type="ChEBI" id="CHEBI:57692"/>
    </cofactor>
</comment>
<evidence type="ECO:0000259" key="6">
    <source>
        <dbReference type="Pfam" id="PF01266"/>
    </source>
</evidence>
<evidence type="ECO:0000313" key="7">
    <source>
        <dbReference type="EMBL" id="RFU29723.1"/>
    </source>
</evidence>
<feature type="non-terminal residue" evidence="7">
    <location>
        <position position="434"/>
    </location>
</feature>
<comment type="similarity">
    <text evidence="2">Belongs to the MSOX/MTOX family.</text>
</comment>
<dbReference type="Pfam" id="PF01266">
    <property type="entry name" value="DAO"/>
    <property type="match status" value="1"/>
</dbReference>
<dbReference type="PANTHER" id="PTHR10961:SF37">
    <property type="entry name" value="FAD DEPENDENT OXIDOREDUCTASE DOMAIN-CONTAINING PROTEIN"/>
    <property type="match status" value="1"/>
</dbReference>
<name>A0A3E2H9B6_SCYLI</name>
<keyword evidence="5" id="KW-0560">Oxidoreductase</keyword>
<dbReference type="EMBL" id="NCSJ02000119">
    <property type="protein sequence ID" value="RFU29723.1"/>
    <property type="molecule type" value="Genomic_DNA"/>
</dbReference>
<accession>A0A3E2H9B6</accession>
<comment type="caution">
    <text evidence="7">The sequence shown here is derived from an EMBL/GenBank/DDBJ whole genome shotgun (WGS) entry which is preliminary data.</text>
</comment>
<dbReference type="GO" id="GO:0051698">
    <property type="term" value="F:saccharopine oxidase activity"/>
    <property type="evidence" value="ECO:0007669"/>
    <property type="project" value="TreeGrafter"/>
</dbReference>
<keyword evidence="8" id="KW-1185">Reference proteome</keyword>
<keyword evidence="3" id="KW-0285">Flavoprotein</keyword>
<evidence type="ECO:0000256" key="5">
    <source>
        <dbReference type="ARBA" id="ARBA00023002"/>
    </source>
</evidence>
<evidence type="ECO:0000256" key="2">
    <source>
        <dbReference type="ARBA" id="ARBA00010989"/>
    </source>
</evidence>
<dbReference type="InterPro" id="IPR006076">
    <property type="entry name" value="FAD-dep_OxRdtase"/>
</dbReference>
<dbReference type="OrthoDB" id="2219495at2759"/>
<dbReference type="PANTHER" id="PTHR10961">
    <property type="entry name" value="PEROXISOMAL SARCOSINE OXIDASE"/>
    <property type="match status" value="1"/>
</dbReference>
<dbReference type="GO" id="GO:0008115">
    <property type="term" value="F:sarcosine oxidase activity"/>
    <property type="evidence" value="ECO:0007669"/>
    <property type="project" value="TreeGrafter"/>
</dbReference>
<dbReference type="AlphaFoldDB" id="A0A3E2H9B6"/>
<feature type="non-terminal residue" evidence="7">
    <location>
        <position position="1"/>
    </location>
</feature>
<reference evidence="7 8" key="1">
    <citation type="submission" date="2018-05" db="EMBL/GenBank/DDBJ databases">
        <title>Draft genome sequence of Scytalidium lignicola DSM 105466, a ubiquitous saprotrophic fungus.</title>
        <authorList>
            <person name="Buettner E."/>
            <person name="Gebauer A.M."/>
            <person name="Hofrichter M."/>
            <person name="Liers C."/>
            <person name="Kellner H."/>
        </authorList>
    </citation>
    <scope>NUCLEOTIDE SEQUENCE [LARGE SCALE GENOMIC DNA]</scope>
    <source>
        <strain evidence="7 8">DSM 105466</strain>
    </source>
</reference>
<organism evidence="7 8">
    <name type="scientific">Scytalidium lignicola</name>
    <name type="common">Hyphomycete</name>
    <dbReference type="NCBI Taxonomy" id="5539"/>
    <lineage>
        <taxon>Eukaryota</taxon>
        <taxon>Fungi</taxon>
        <taxon>Dikarya</taxon>
        <taxon>Ascomycota</taxon>
        <taxon>Pezizomycotina</taxon>
        <taxon>Leotiomycetes</taxon>
        <taxon>Leotiomycetes incertae sedis</taxon>
        <taxon>Scytalidium</taxon>
    </lineage>
</organism>